<name>A0A4U9RVV1_HATHI</name>
<dbReference type="KEGG" id="hhw:NCTC503_02611"/>
<accession>A0A4U9RVV1</accession>
<protein>
    <submittedName>
        <fullName evidence="2">Uncharacterized protein</fullName>
    </submittedName>
</protein>
<dbReference type="OrthoDB" id="2628646at2"/>
<reference evidence="2 3" key="1">
    <citation type="submission" date="2019-05" db="EMBL/GenBank/DDBJ databases">
        <authorList>
            <consortium name="Pathogen Informatics"/>
        </authorList>
    </citation>
    <scope>NUCLEOTIDE SEQUENCE [LARGE SCALE GENOMIC DNA]</scope>
    <source>
        <strain evidence="2 3">NCTC503</strain>
    </source>
</reference>
<proteinExistence type="predicted"/>
<keyword evidence="1" id="KW-1133">Transmembrane helix</keyword>
<dbReference type="EMBL" id="LR590481">
    <property type="protein sequence ID" value="VTQ95948.1"/>
    <property type="molecule type" value="Genomic_DNA"/>
</dbReference>
<keyword evidence="1" id="KW-0472">Membrane</keyword>
<evidence type="ECO:0000313" key="2">
    <source>
        <dbReference type="EMBL" id="VTQ95948.1"/>
    </source>
</evidence>
<sequence length="118" mass="14199">MTLEGNDDYRDMQSLHDKCKSCMHYHTILTMKDGSTVDGIIVKVDTDHIIVLVGEDVMEREDENKYDRQRQYGNPRRGRRRFRRFRHRRFPFATLAALSLLPYPYFAPPYPFYPYFPF</sequence>
<evidence type="ECO:0000256" key="1">
    <source>
        <dbReference type="SAM" id="Phobius"/>
    </source>
</evidence>
<gene>
    <name evidence="2" type="ORF">NCTC503_02611</name>
</gene>
<dbReference type="AlphaFoldDB" id="A0A4U9RVV1"/>
<feature type="transmembrane region" description="Helical" evidence="1">
    <location>
        <begin position="89"/>
        <end position="106"/>
    </location>
</feature>
<evidence type="ECO:0000313" key="3">
    <source>
        <dbReference type="Proteomes" id="UP000308489"/>
    </source>
</evidence>
<keyword evidence="3" id="KW-1185">Reference proteome</keyword>
<organism evidence="2 3">
    <name type="scientific">Hathewaya histolytica</name>
    <name type="common">Clostridium histolyticum</name>
    <dbReference type="NCBI Taxonomy" id="1498"/>
    <lineage>
        <taxon>Bacteria</taxon>
        <taxon>Bacillati</taxon>
        <taxon>Bacillota</taxon>
        <taxon>Clostridia</taxon>
        <taxon>Eubacteriales</taxon>
        <taxon>Clostridiaceae</taxon>
        <taxon>Hathewaya</taxon>
    </lineage>
</organism>
<keyword evidence="1" id="KW-0812">Transmembrane</keyword>
<dbReference type="RefSeq" id="WP_138211104.1">
    <property type="nucleotide sequence ID" value="NZ_LR590481.1"/>
</dbReference>
<dbReference type="Proteomes" id="UP000308489">
    <property type="component" value="Chromosome 1"/>
</dbReference>